<keyword evidence="6" id="KW-1185">Reference proteome</keyword>
<name>A0A3B4TL35_SERDU</name>
<dbReference type="GO" id="GO:0005543">
    <property type="term" value="F:phospholipid binding"/>
    <property type="evidence" value="ECO:0007669"/>
    <property type="project" value="TreeGrafter"/>
</dbReference>
<organism evidence="5 6">
    <name type="scientific">Seriola dumerili</name>
    <name type="common">Greater amberjack</name>
    <name type="synonym">Caranx dumerili</name>
    <dbReference type="NCBI Taxonomy" id="41447"/>
    <lineage>
        <taxon>Eukaryota</taxon>
        <taxon>Metazoa</taxon>
        <taxon>Chordata</taxon>
        <taxon>Craniata</taxon>
        <taxon>Vertebrata</taxon>
        <taxon>Euteleostomi</taxon>
        <taxon>Actinopterygii</taxon>
        <taxon>Neopterygii</taxon>
        <taxon>Teleostei</taxon>
        <taxon>Neoteleostei</taxon>
        <taxon>Acanthomorphata</taxon>
        <taxon>Carangaria</taxon>
        <taxon>Carangiformes</taxon>
        <taxon>Carangidae</taxon>
        <taxon>Seriola</taxon>
    </lineage>
</organism>
<keyword evidence="3" id="KW-0479">Metal-binding</keyword>
<feature type="domain" description="Phospholipase A2-like central" evidence="4">
    <location>
        <begin position="29"/>
        <end position="66"/>
    </location>
</feature>
<dbReference type="GO" id="GO:0050482">
    <property type="term" value="P:arachidonate secretion"/>
    <property type="evidence" value="ECO:0007669"/>
    <property type="project" value="InterPro"/>
</dbReference>
<reference evidence="5" key="1">
    <citation type="submission" date="2025-08" db="UniProtKB">
        <authorList>
            <consortium name="Ensembl"/>
        </authorList>
    </citation>
    <scope>IDENTIFICATION</scope>
</reference>
<dbReference type="GO" id="GO:0006644">
    <property type="term" value="P:phospholipid metabolic process"/>
    <property type="evidence" value="ECO:0007669"/>
    <property type="project" value="InterPro"/>
</dbReference>
<proteinExistence type="predicted"/>
<dbReference type="Gene3D" id="1.20.90.10">
    <property type="entry name" value="Phospholipase A2 domain"/>
    <property type="match status" value="1"/>
</dbReference>
<dbReference type="Pfam" id="PF00068">
    <property type="entry name" value="Phospholip_A2_1"/>
    <property type="match status" value="1"/>
</dbReference>
<protein>
    <recommendedName>
        <fullName evidence="4">Phospholipase A2-like central domain-containing protein</fullName>
    </recommendedName>
</protein>
<evidence type="ECO:0000313" key="6">
    <source>
        <dbReference type="Proteomes" id="UP000261420"/>
    </source>
</evidence>
<dbReference type="PANTHER" id="PTHR11716:SF1">
    <property type="entry name" value="OTOCONIN-90"/>
    <property type="match status" value="1"/>
</dbReference>
<comment type="cofactor">
    <cofactor evidence="3">
        <name>Ca(2+)</name>
        <dbReference type="ChEBI" id="CHEBI:29108"/>
    </cofactor>
    <text evidence="3">Binds 1 Ca(2+) ion per subunit.</text>
</comment>
<feature type="binding site" evidence="3">
    <location>
        <position position="53"/>
    </location>
    <ligand>
        <name>Ca(2+)</name>
        <dbReference type="ChEBI" id="CHEBI:29108"/>
    </ligand>
</feature>
<dbReference type="Proteomes" id="UP000261420">
    <property type="component" value="Unplaced"/>
</dbReference>
<dbReference type="GO" id="GO:0047498">
    <property type="term" value="F:calcium-dependent phospholipase A2 activity"/>
    <property type="evidence" value="ECO:0007669"/>
    <property type="project" value="TreeGrafter"/>
</dbReference>
<dbReference type="STRING" id="41447.ENSSDUP00000006697"/>
<sequence length="73" mass="8256">MQRGKSRQGEILILATVTFHASSRREMPALGEMLHCLTGRCPHEYEMYGCYCGQEGGGQPLDQLDRNKKKNKT</sequence>
<evidence type="ECO:0000313" key="5">
    <source>
        <dbReference type="Ensembl" id="ENSSDUP00000006697.1"/>
    </source>
</evidence>
<dbReference type="InterPro" id="IPR016090">
    <property type="entry name" value="PLA2-like_dom"/>
</dbReference>
<keyword evidence="3" id="KW-0106">Calcium</keyword>
<comment type="subcellular location">
    <subcellularLocation>
        <location evidence="1">Secreted</location>
    </subcellularLocation>
</comment>
<dbReference type="AlphaFoldDB" id="A0A3B4TL35"/>
<feature type="binding site" evidence="3">
    <location>
        <position position="51"/>
    </location>
    <ligand>
        <name>Ca(2+)</name>
        <dbReference type="ChEBI" id="CHEBI:29108"/>
    </ligand>
</feature>
<dbReference type="GO" id="GO:0005576">
    <property type="term" value="C:extracellular region"/>
    <property type="evidence" value="ECO:0007669"/>
    <property type="project" value="UniProtKB-SubCell"/>
</dbReference>
<dbReference type="Ensembl" id="ENSSDUT00000006828.1">
    <property type="protein sequence ID" value="ENSSDUP00000006697.1"/>
    <property type="gene ID" value="ENSSDUG00000004935.1"/>
</dbReference>
<dbReference type="PANTHER" id="PTHR11716">
    <property type="entry name" value="PHOSPHOLIPASE A2 FAMILY MEMBER"/>
    <property type="match status" value="1"/>
</dbReference>
<accession>A0A3B4TL35</accession>
<evidence type="ECO:0000256" key="3">
    <source>
        <dbReference type="PIRSR" id="PIRSR601211-2"/>
    </source>
</evidence>
<dbReference type="GeneTree" id="ENSGT00940000159042"/>
<keyword evidence="2" id="KW-0964">Secreted</keyword>
<dbReference type="InterPro" id="IPR036444">
    <property type="entry name" value="PLipase_A2_dom_sf"/>
</dbReference>
<dbReference type="GO" id="GO:0016042">
    <property type="term" value="P:lipid catabolic process"/>
    <property type="evidence" value="ECO:0007669"/>
    <property type="project" value="InterPro"/>
</dbReference>
<evidence type="ECO:0000259" key="4">
    <source>
        <dbReference type="Pfam" id="PF00068"/>
    </source>
</evidence>
<dbReference type="SUPFAM" id="SSF48619">
    <property type="entry name" value="Phospholipase A2, PLA2"/>
    <property type="match status" value="1"/>
</dbReference>
<dbReference type="GO" id="GO:0005509">
    <property type="term" value="F:calcium ion binding"/>
    <property type="evidence" value="ECO:0007669"/>
    <property type="project" value="InterPro"/>
</dbReference>
<evidence type="ECO:0000256" key="2">
    <source>
        <dbReference type="ARBA" id="ARBA00022525"/>
    </source>
</evidence>
<reference evidence="5" key="2">
    <citation type="submission" date="2025-09" db="UniProtKB">
        <authorList>
            <consortium name="Ensembl"/>
        </authorList>
    </citation>
    <scope>IDENTIFICATION</scope>
</reference>
<dbReference type="InterPro" id="IPR001211">
    <property type="entry name" value="PLA2"/>
</dbReference>
<evidence type="ECO:0000256" key="1">
    <source>
        <dbReference type="ARBA" id="ARBA00004613"/>
    </source>
</evidence>